<evidence type="ECO:0000256" key="1">
    <source>
        <dbReference type="ARBA" id="ARBA00003330"/>
    </source>
</evidence>
<comment type="function">
    <text evidence="1">Thiol-specific peroxidase that catalyzes the reduction of hydrogen peroxide and organic hydroperoxides to water and alcohols, respectively. Plays a role in cell protection against oxidative stress by detoxifying peroxides and as sensor of hydrogen peroxide-mediated signaling events.</text>
</comment>
<evidence type="ECO:0000256" key="12">
    <source>
        <dbReference type="ARBA" id="ARBA00049091"/>
    </source>
</evidence>
<dbReference type="PANTHER" id="PTHR42801:SF4">
    <property type="entry name" value="AHPC_TSA FAMILY PROTEIN"/>
    <property type="match status" value="1"/>
</dbReference>
<protein>
    <recommendedName>
        <fullName evidence="3">thioredoxin-dependent peroxiredoxin</fullName>
        <ecNumber evidence="3">1.11.1.24</ecNumber>
    </recommendedName>
    <alternativeName>
        <fullName evidence="9">Thioredoxin peroxidase</fullName>
    </alternativeName>
    <alternativeName>
        <fullName evidence="11">Thioredoxin-dependent peroxiredoxin Bcp</fullName>
    </alternativeName>
</protein>
<reference evidence="15 16" key="1">
    <citation type="journal article" date="2016" name="Nat. Commun.">
        <title>Thousands of microbial genomes shed light on interconnected biogeochemical processes in an aquifer system.</title>
        <authorList>
            <person name="Anantharaman K."/>
            <person name="Brown C.T."/>
            <person name="Hug L.A."/>
            <person name="Sharon I."/>
            <person name="Castelle C.J."/>
            <person name="Probst A.J."/>
            <person name="Thomas B.C."/>
            <person name="Singh A."/>
            <person name="Wilkins M.J."/>
            <person name="Karaoz U."/>
            <person name="Brodie E.L."/>
            <person name="Williams K.H."/>
            <person name="Hubbard S.S."/>
            <person name="Banfield J.F."/>
        </authorList>
    </citation>
    <scope>NUCLEOTIDE SEQUENCE [LARGE SCALE GENOMIC DNA]</scope>
</reference>
<dbReference type="CDD" id="cd03017">
    <property type="entry name" value="PRX_BCP"/>
    <property type="match status" value="1"/>
</dbReference>
<dbReference type="EC" id="1.11.1.24" evidence="3"/>
<keyword evidence="4" id="KW-0575">Peroxidase</keyword>
<dbReference type="Pfam" id="PF00578">
    <property type="entry name" value="AhpC-TSA"/>
    <property type="match status" value="1"/>
</dbReference>
<gene>
    <name evidence="15" type="ORF">A2140_10605</name>
</gene>
<dbReference type="PIRSF" id="PIRSF000239">
    <property type="entry name" value="AHPC"/>
    <property type="match status" value="1"/>
</dbReference>
<name>A0A1F6T8A6_9PROT</name>
<evidence type="ECO:0000313" key="16">
    <source>
        <dbReference type="Proteomes" id="UP000178379"/>
    </source>
</evidence>
<dbReference type="InterPro" id="IPR013766">
    <property type="entry name" value="Thioredoxin_domain"/>
</dbReference>
<dbReference type="AlphaFoldDB" id="A0A1F6T8A6"/>
<proteinExistence type="inferred from homology"/>
<dbReference type="GO" id="GO:0005737">
    <property type="term" value="C:cytoplasm"/>
    <property type="evidence" value="ECO:0007669"/>
    <property type="project" value="TreeGrafter"/>
</dbReference>
<keyword evidence="6" id="KW-0560">Oxidoreductase</keyword>
<dbReference type="GO" id="GO:0045454">
    <property type="term" value="P:cell redox homeostasis"/>
    <property type="evidence" value="ECO:0007669"/>
    <property type="project" value="TreeGrafter"/>
</dbReference>
<evidence type="ECO:0000256" key="5">
    <source>
        <dbReference type="ARBA" id="ARBA00022862"/>
    </source>
</evidence>
<keyword evidence="7" id="KW-1015">Disulfide bond</keyword>
<dbReference type="InterPro" id="IPR050924">
    <property type="entry name" value="Peroxiredoxin_BCP/PrxQ"/>
</dbReference>
<evidence type="ECO:0000256" key="11">
    <source>
        <dbReference type="ARBA" id="ARBA00042639"/>
    </source>
</evidence>
<evidence type="ECO:0000259" key="14">
    <source>
        <dbReference type="PROSITE" id="PS51352"/>
    </source>
</evidence>
<dbReference type="InterPro" id="IPR000866">
    <property type="entry name" value="AhpC/TSA"/>
</dbReference>
<dbReference type="GO" id="GO:0008379">
    <property type="term" value="F:thioredoxin peroxidase activity"/>
    <property type="evidence" value="ECO:0007669"/>
    <property type="project" value="TreeGrafter"/>
</dbReference>
<dbReference type="PANTHER" id="PTHR42801">
    <property type="entry name" value="THIOREDOXIN-DEPENDENT PEROXIDE REDUCTASE"/>
    <property type="match status" value="1"/>
</dbReference>
<feature type="domain" description="Thioredoxin" evidence="14">
    <location>
        <begin position="1"/>
        <end position="146"/>
    </location>
</feature>
<evidence type="ECO:0000256" key="9">
    <source>
        <dbReference type="ARBA" id="ARBA00032824"/>
    </source>
</evidence>
<comment type="catalytic activity">
    <reaction evidence="12">
        <text>a hydroperoxide + [thioredoxin]-dithiol = an alcohol + [thioredoxin]-disulfide + H2O</text>
        <dbReference type="Rhea" id="RHEA:62620"/>
        <dbReference type="Rhea" id="RHEA-COMP:10698"/>
        <dbReference type="Rhea" id="RHEA-COMP:10700"/>
        <dbReference type="ChEBI" id="CHEBI:15377"/>
        <dbReference type="ChEBI" id="CHEBI:29950"/>
        <dbReference type="ChEBI" id="CHEBI:30879"/>
        <dbReference type="ChEBI" id="CHEBI:35924"/>
        <dbReference type="ChEBI" id="CHEBI:50058"/>
        <dbReference type="EC" id="1.11.1.24"/>
    </reaction>
</comment>
<dbReference type="GO" id="GO:0034599">
    <property type="term" value="P:cellular response to oxidative stress"/>
    <property type="evidence" value="ECO:0007669"/>
    <property type="project" value="TreeGrafter"/>
</dbReference>
<comment type="subunit">
    <text evidence="2">Monomer.</text>
</comment>
<keyword evidence="8" id="KW-0676">Redox-active center</keyword>
<evidence type="ECO:0000313" key="15">
    <source>
        <dbReference type="EMBL" id="OGI41344.1"/>
    </source>
</evidence>
<dbReference type="EMBL" id="MFSQ01000016">
    <property type="protein sequence ID" value="OGI41344.1"/>
    <property type="molecule type" value="Genomic_DNA"/>
</dbReference>
<dbReference type="InterPro" id="IPR036249">
    <property type="entry name" value="Thioredoxin-like_sf"/>
</dbReference>
<comment type="caution">
    <text evidence="15">The sequence shown here is derived from an EMBL/GenBank/DDBJ whole genome shotgun (WGS) entry which is preliminary data.</text>
</comment>
<keyword evidence="5" id="KW-0049">Antioxidant</keyword>
<accession>A0A1F6T8A6</accession>
<comment type="similarity">
    <text evidence="10">Belongs to the peroxiredoxin family. BCP/PrxQ subfamily.</text>
</comment>
<evidence type="ECO:0000256" key="6">
    <source>
        <dbReference type="ARBA" id="ARBA00023002"/>
    </source>
</evidence>
<dbReference type="InterPro" id="IPR024706">
    <property type="entry name" value="Peroxiredoxin_AhpC-typ"/>
</dbReference>
<dbReference type="STRING" id="1817756.A2140_10605"/>
<organism evidence="15 16">
    <name type="scientific">Candidatus Muproteobacteria bacterium RBG_16_62_13</name>
    <dbReference type="NCBI Taxonomy" id="1817756"/>
    <lineage>
        <taxon>Bacteria</taxon>
        <taxon>Pseudomonadati</taxon>
        <taxon>Pseudomonadota</taxon>
        <taxon>Candidatus Muproteobacteria</taxon>
    </lineage>
</organism>
<evidence type="ECO:0000256" key="10">
    <source>
        <dbReference type="ARBA" id="ARBA00038489"/>
    </source>
</evidence>
<dbReference type="PROSITE" id="PS51352">
    <property type="entry name" value="THIOREDOXIN_2"/>
    <property type="match status" value="1"/>
</dbReference>
<evidence type="ECO:0000256" key="7">
    <source>
        <dbReference type="ARBA" id="ARBA00023157"/>
    </source>
</evidence>
<evidence type="ECO:0000256" key="13">
    <source>
        <dbReference type="PIRSR" id="PIRSR000239-1"/>
    </source>
</evidence>
<dbReference type="Gene3D" id="3.40.30.10">
    <property type="entry name" value="Glutaredoxin"/>
    <property type="match status" value="1"/>
</dbReference>
<dbReference type="Proteomes" id="UP000178379">
    <property type="component" value="Unassembled WGS sequence"/>
</dbReference>
<evidence type="ECO:0000256" key="4">
    <source>
        <dbReference type="ARBA" id="ARBA00022559"/>
    </source>
</evidence>
<evidence type="ECO:0000256" key="2">
    <source>
        <dbReference type="ARBA" id="ARBA00011245"/>
    </source>
</evidence>
<dbReference type="SUPFAM" id="SSF52833">
    <property type="entry name" value="Thioredoxin-like"/>
    <property type="match status" value="1"/>
</dbReference>
<evidence type="ECO:0000256" key="3">
    <source>
        <dbReference type="ARBA" id="ARBA00013017"/>
    </source>
</evidence>
<sequence length="146" mass="16412">MPALAVQTTAGKPLRLTDLKGKRVVLYFYPKDDTPGCTAESCDFRDRLWELVLRHAVVLGVSRDSLASHAKFKAKYGLPFELIADPDGKLCRAFGVIKQKSLYGRKYLGIERSTFVFDETGKLRQAFRGVKVPGHVQQVLEELDKL</sequence>
<dbReference type="FunFam" id="3.40.30.10:FF:000007">
    <property type="entry name" value="Thioredoxin-dependent thiol peroxidase"/>
    <property type="match status" value="1"/>
</dbReference>
<feature type="active site" description="Cysteine sulfenic acid (-SOH) intermediate; for peroxidase activity" evidence="13">
    <location>
        <position position="37"/>
    </location>
</feature>
<evidence type="ECO:0000256" key="8">
    <source>
        <dbReference type="ARBA" id="ARBA00023284"/>
    </source>
</evidence>